<organism evidence="1 2">
    <name type="scientific">Bauhinia variegata</name>
    <name type="common">Purple orchid tree</name>
    <name type="synonym">Phanera variegata</name>
    <dbReference type="NCBI Taxonomy" id="167791"/>
    <lineage>
        <taxon>Eukaryota</taxon>
        <taxon>Viridiplantae</taxon>
        <taxon>Streptophyta</taxon>
        <taxon>Embryophyta</taxon>
        <taxon>Tracheophyta</taxon>
        <taxon>Spermatophyta</taxon>
        <taxon>Magnoliopsida</taxon>
        <taxon>eudicotyledons</taxon>
        <taxon>Gunneridae</taxon>
        <taxon>Pentapetalae</taxon>
        <taxon>rosids</taxon>
        <taxon>fabids</taxon>
        <taxon>Fabales</taxon>
        <taxon>Fabaceae</taxon>
        <taxon>Cercidoideae</taxon>
        <taxon>Cercideae</taxon>
        <taxon>Bauhiniinae</taxon>
        <taxon>Bauhinia</taxon>
    </lineage>
</organism>
<name>A0ACB9N0C6_BAUVA</name>
<proteinExistence type="predicted"/>
<evidence type="ECO:0000313" key="1">
    <source>
        <dbReference type="EMBL" id="KAI4328190.1"/>
    </source>
</evidence>
<dbReference type="EMBL" id="CM039433">
    <property type="protein sequence ID" value="KAI4328190.1"/>
    <property type="molecule type" value="Genomic_DNA"/>
</dbReference>
<sequence length="377" mass="42216">MVVAESGFPSPLLNLDQGDPLIFESFWSKFNDECTVVIKGNDLMSYMSDPSNVCWFLLPVLRDAIKRIHGVVGNAVTDGKHIVVGTGSTQLFKAALFALSSPDSPLPMNVVALAPYYSEYKDEIEVLSSSLFQWSGDANVYDKDEAYIEVVTSPNNPDGAIRGPVVKSRAEGKLIHDLAYYWPQYTAITDNADHDIMLFTFSKCTGHAGSRLGWAIVKDIEVAEKMTKFIRLSSIGVSKESQTRAAKIIQVICDNYHNPGSAESNLFFHYSKRLMLERWEKLSEVIKNSNVFTVARSQGAYCLFTNESSESHPGFAWLKCKEGIEDCEGYLRKLKIISRSGKRFGVDAKYARLNLLCNDAFFDEFLMRLSNNKWISG</sequence>
<gene>
    <name evidence="1" type="ORF">L6164_020567</name>
</gene>
<keyword evidence="2" id="KW-1185">Reference proteome</keyword>
<comment type="caution">
    <text evidence="1">The sequence shown here is derived from an EMBL/GenBank/DDBJ whole genome shotgun (WGS) entry which is preliminary data.</text>
</comment>
<reference evidence="1 2" key="1">
    <citation type="journal article" date="2022" name="DNA Res.">
        <title>Chromosomal-level genome assembly of the orchid tree Bauhinia variegata (Leguminosae; Cercidoideae) supports the allotetraploid origin hypothesis of Bauhinia.</title>
        <authorList>
            <person name="Zhong Y."/>
            <person name="Chen Y."/>
            <person name="Zheng D."/>
            <person name="Pang J."/>
            <person name="Liu Y."/>
            <person name="Luo S."/>
            <person name="Meng S."/>
            <person name="Qian L."/>
            <person name="Wei D."/>
            <person name="Dai S."/>
            <person name="Zhou R."/>
        </authorList>
    </citation>
    <scope>NUCLEOTIDE SEQUENCE [LARGE SCALE GENOMIC DNA]</scope>
    <source>
        <strain evidence="1">BV-YZ2020</strain>
    </source>
</reference>
<protein>
    <submittedName>
        <fullName evidence="1">Uncharacterized protein</fullName>
    </submittedName>
</protein>
<accession>A0ACB9N0C6</accession>
<evidence type="ECO:0000313" key="2">
    <source>
        <dbReference type="Proteomes" id="UP000828941"/>
    </source>
</evidence>
<dbReference type="Proteomes" id="UP000828941">
    <property type="component" value="Chromosome 8"/>
</dbReference>